<protein>
    <submittedName>
        <fullName evidence="1">Uncharacterized protein</fullName>
    </submittedName>
</protein>
<evidence type="ECO:0000313" key="1">
    <source>
        <dbReference type="EMBL" id="QJA91219.1"/>
    </source>
</evidence>
<name>A0A6M3LA13_9ZZZZ</name>
<dbReference type="EMBL" id="MT142970">
    <property type="protein sequence ID" value="QJA91219.1"/>
    <property type="molecule type" value="Genomic_DNA"/>
</dbReference>
<accession>A0A6M3LA13</accession>
<proteinExistence type="predicted"/>
<organism evidence="1">
    <name type="scientific">viral metagenome</name>
    <dbReference type="NCBI Taxonomy" id="1070528"/>
    <lineage>
        <taxon>unclassified sequences</taxon>
        <taxon>metagenomes</taxon>
        <taxon>organismal metagenomes</taxon>
    </lineage>
</organism>
<gene>
    <name evidence="1" type="ORF">MM415B03433_0008</name>
</gene>
<dbReference type="AlphaFoldDB" id="A0A6M3LA13"/>
<reference evidence="1" key="1">
    <citation type="submission" date="2020-03" db="EMBL/GenBank/DDBJ databases">
        <title>The deep terrestrial virosphere.</title>
        <authorList>
            <person name="Holmfeldt K."/>
            <person name="Nilsson E."/>
            <person name="Simone D."/>
            <person name="Lopez-Fernandez M."/>
            <person name="Wu X."/>
            <person name="de Brujin I."/>
            <person name="Lundin D."/>
            <person name="Andersson A."/>
            <person name="Bertilsson S."/>
            <person name="Dopson M."/>
        </authorList>
    </citation>
    <scope>NUCLEOTIDE SEQUENCE</scope>
    <source>
        <strain evidence="1">MM415B03433</strain>
    </source>
</reference>
<sequence length="85" mass="9636">MATAAAADKSLAVEQRRELTPAEQRVVDEVRAEIERRRQERRCMLEARYGVPMDDEPDEARFRRLLADDSAWSAVGGGCARRLFG</sequence>